<dbReference type="InterPro" id="IPR035069">
    <property type="entry name" value="TTHA1013/TTHA0281-like"/>
</dbReference>
<proteinExistence type="predicted"/>
<name>A0A2K2HC41_9BACT</name>
<protein>
    <submittedName>
        <fullName evidence="1">Toxin-antitoxin system HicB family antitoxin</fullName>
    </submittedName>
</protein>
<dbReference type="AlphaFoldDB" id="A0A2K2HC41"/>
<accession>A0A2K2HC41</accession>
<dbReference type="Proteomes" id="UP000236340">
    <property type="component" value="Unassembled WGS sequence"/>
</dbReference>
<comment type="caution">
    <text evidence="1">The sequence shown here is derived from an EMBL/GenBank/DDBJ whole genome shotgun (WGS) entry which is preliminary data.</text>
</comment>
<organism evidence="1 2">
    <name type="scientific">Geothermobacter hydrogeniphilus</name>
    <dbReference type="NCBI Taxonomy" id="1969733"/>
    <lineage>
        <taxon>Bacteria</taxon>
        <taxon>Pseudomonadati</taxon>
        <taxon>Thermodesulfobacteriota</taxon>
        <taxon>Desulfuromonadia</taxon>
        <taxon>Desulfuromonadales</taxon>
        <taxon>Geothermobacteraceae</taxon>
        <taxon>Geothermobacter</taxon>
    </lineage>
</organism>
<dbReference type="InterPro" id="IPR008651">
    <property type="entry name" value="Uncharacterised_HicB"/>
</dbReference>
<dbReference type="GO" id="GO:0006355">
    <property type="term" value="P:regulation of DNA-templated transcription"/>
    <property type="evidence" value="ECO:0007669"/>
    <property type="project" value="InterPro"/>
</dbReference>
<sequence>MKKTVEEYMELPYTVELTPDDGSYFVKIKELDGCMSVGDSPADALAMIEDAKREWFAVAIEDGLEIPLPESMRDIKQSGKFALRMPKSLHQKLAESAEDEGVSLNQYIVTLLAENHVLASFKRLVVGPGVQTAQSDIVDDVLGWAVTDREKSRKVLPYERRKLRVVGE</sequence>
<dbReference type="Gene3D" id="3.30.160.250">
    <property type="match status" value="1"/>
</dbReference>
<dbReference type="SUPFAM" id="SSF47598">
    <property type="entry name" value="Ribbon-helix-helix"/>
    <property type="match status" value="1"/>
</dbReference>
<dbReference type="InterPro" id="IPR010985">
    <property type="entry name" value="Ribbon_hlx_hlx"/>
</dbReference>
<reference evidence="1 2" key="1">
    <citation type="journal article" date="2018" name="Genome Announc.">
        <title>Genome Sequence of Geothermobacter sp. HR-1 Iron Reducer from the Loihi Seamount.</title>
        <authorList>
            <person name="Smith H."/>
            <person name="Abuyen K."/>
            <person name="Tremblay J."/>
            <person name="Savalia P."/>
            <person name="Perez-Rodriguez I."/>
            <person name="Emerson D."/>
            <person name="Tully B."/>
            <person name="Amend J."/>
        </authorList>
    </citation>
    <scope>NUCLEOTIDE SEQUENCE [LARGE SCALE GENOMIC DNA]</scope>
    <source>
        <strain evidence="1 2">HR-1</strain>
    </source>
</reference>
<dbReference type="RefSeq" id="WP_103114608.1">
    <property type="nucleotide sequence ID" value="NZ_PPFX01000007.1"/>
</dbReference>
<dbReference type="OrthoDB" id="9807959at2"/>
<dbReference type="SUPFAM" id="SSF143100">
    <property type="entry name" value="TTHA1013/TTHA0281-like"/>
    <property type="match status" value="1"/>
</dbReference>
<gene>
    <name evidence="1" type="ORF">C2E25_04555</name>
</gene>
<dbReference type="InterPro" id="IPR013321">
    <property type="entry name" value="Arc_rbn_hlx_hlx"/>
</dbReference>
<dbReference type="Gene3D" id="1.10.1220.10">
    <property type="entry name" value="Met repressor-like"/>
    <property type="match status" value="1"/>
</dbReference>
<evidence type="ECO:0000313" key="1">
    <source>
        <dbReference type="EMBL" id="PNU20866.1"/>
    </source>
</evidence>
<evidence type="ECO:0000313" key="2">
    <source>
        <dbReference type="Proteomes" id="UP000236340"/>
    </source>
</evidence>
<dbReference type="EMBL" id="PPFX01000007">
    <property type="protein sequence ID" value="PNU20866.1"/>
    <property type="molecule type" value="Genomic_DNA"/>
</dbReference>
<dbReference type="Pfam" id="PF05534">
    <property type="entry name" value="HicB"/>
    <property type="match status" value="1"/>
</dbReference>